<feature type="transmembrane region" description="Helical" evidence="1">
    <location>
        <begin position="171"/>
        <end position="201"/>
    </location>
</feature>
<keyword evidence="1" id="KW-0472">Membrane</keyword>
<feature type="transmembrane region" description="Helical" evidence="1">
    <location>
        <begin position="372"/>
        <end position="392"/>
    </location>
</feature>
<dbReference type="InterPro" id="IPR010288">
    <property type="entry name" value="EcsB_ABC"/>
</dbReference>
<name>A0A6A8MG88_9LACO</name>
<dbReference type="GO" id="GO:0016020">
    <property type="term" value="C:membrane"/>
    <property type="evidence" value="ECO:0007669"/>
    <property type="project" value="InterPro"/>
</dbReference>
<feature type="transmembrane region" description="Helical" evidence="1">
    <location>
        <begin position="20"/>
        <end position="42"/>
    </location>
</feature>
<comment type="caution">
    <text evidence="2">The sequence shown here is derived from an EMBL/GenBank/DDBJ whole genome shotgun (WGS) entry which is preliminary data.</text>
</comment>
<organism evidence="2 3">
    <name type="scientific">Lactobacillus porci</name>
    <dbReference type="NCBI Taxonomy" id="2012477"/>
    <lineage>
        <taxon>Bacteria</taxon>
        <taxon>Bacillati</taxon>
        <taxon>Bacillota</taxon>
        <taxon>Bacilli</taxon>
        <taxon>Lactobacillales</taxon>
        <taxon>Lactobacillaceae</taxon>
        <taxon>Lactobacillus</taxon>
    </lineage>
</organism>
<feature type="transmembrane region" description="Helical" evidence="1">
    <location>
        <begin position="54"/>
        <end position="71"/>
    </location>
</feature>
<evidence type="ECO:0000313" key="3">
    <source>
        <dbReference type="Proteomes" id="UP000438120"/>
    </source>
</evidence>
<gene>
    <name evidence="2" type="ORF">FYJ62_08930</name>
</gene>
<feature type="transmembrane region" description="Helical" evidence="1">
    <location>
        <begin position="302"/>
        <end position="321"/>
    </location>
</feature>
<feature type="transmembrane region" description="Helical" evidence="1">
    <location>
        <begin position="103"/>
        <end position="122"/>
    </location>
</feature>
<protein>
    <submittedName>
        <fullName evidence="2">ABC transporter permease</fullName>
    </submittedName>
</protein>
<dbReference type="Proteomes" id="UP000438120">
    <property type="component" value="Unassembled WGS sequence"/>
</dbReference>
<dbReference type="Pfam" id="PF05975">
    <property type="entry name" value="EcsB"/>
    <property type="match status" value="1"/>
</dbReference>
<keyword evidence="3" id="KW-1185">Reference proteome</keyword>
<dbReference type="PIRSF" id="PIRSF037259">
    <property type="entry name" value="EcsB_ABC"/>
    <property type="match status" value="1"/>
</dbReference>
<keyword evidence="1" id="KW-0812">Transmembrane</keyword>
<dbReference type="OrthoDB" id="2447941at2"/>
<dbReference type="AlphaFoldDB" id="A0A6A8MG88"/>
<proteinExistence type="predicted"/>
<sequence length="410" mass="47600">MRDLAKKRLAANLRQSVKYLTLVFNDFFVLAIIFMFGALMFWYAQAMKTMPRNLWYYPLLLALILWLPTLSGKLVTLLQDADRQFLLTKDDQMEEYLAPMRRYSMYLPTFLLALTGGVMFPFARIKLGISPLSYLLLLLGLGAGKYFDLLWTSRHFDFDHAITRGLRLARLANLAGLLALLWLGRNFACLLLVGNLLAILLASRGKRQKLFDWQYAIDYERSRKEVVYAAFSMFTDVRERKIQVKRRKYLDFLLPKTCKRETPNSFLYRRTLLRDPEYLNLLVRMTAFAILLTIVVQSPYWVLGLSALVLYLTVWQLLPLGQAYDKNVMYRVYPITREKRGQDLRRVLGGAVFLQAALLAVCWLLLLPEHKFLCALAIMAWAAILAGLYLPCKTAEEDKRARYRGKKRGK</sequence>
<dbReference type="EMBL" id="VUMX01000030">
    <property type="protein sequence ID" value="MST87732.1"/>
    <property type="molecule type" value="Genomic_DNA"/>
</dbReference>
<dbReference type="RefSeq" id="WP_154549343.1">
    <property type="nucleotide sequence ID" value="NZ_VUMX01000030.1"/>
</dbReference>
<evidence type="ECO:0000256" key="1">
    <source>
        <dbReference type="SAM" id="Phobius"/>
    </source>
</evidence>
<evidence type="ECO:0000313" key="2">
    <source>
        <dbReference type="EMBL" id="MST87732.1"/>
    </source>
</evidence>
<accession>A0A6A8MG88</accession>
<keyword evidence="1" id="KW-1133">Transmembrane helix</keyword>
<feature type="transmembrane region" description="Helical" evidence="1">
    <location>
        <begin position="347"/>
        <end position="366"/>
    </location>
</feature>
<feature type="transmembrane region" description="Helical" evidence="1">
    <location>
        <begin position="278"/>
        <end position="296"/>
    </location>
</feature>
<reference evidence="2 3" key="1">
    <citation type="submission" date="2019-08" db="EMBL/GenBank/DDBJ databases">
        <title>In-depth cultivation of the pig gut microbiome towards novel bacterial diversity and tailored functional studies.</title>
        <authorList>
            <person name="Wylensek D."/>
            <person name="Hitch T.C.A."/>
            <person name="Clavel T."/>
        </authorList>
    </citation>
    <scope>NUCLEOTIDE SEQUENCE [LARGE SCALE GENOMIC DNA]</scope>
    <source>
        <strain evidence="2 3">Bifido-178-WT-2B</strain>
    </source>
</reference>